<protein>
    <submittedName>
        <fullName evidence="6">ATP-binding cassette domain-containing protein</fullName>
    </submittedName>
</protein>
<gene>
    <name evidence="6" type="ORF">KUH32_06625</name>
</gene>
<dbReference type="PROSITE" id="PS00211">
    <property type="entry name" value="ABC_TRANSPORTER_1"/>
    <property type="match status" value="1"/>
</dbReference>
<keyword evidence="2" id="KW-0547">Nucleotide-binding</keyword>
<evidence type="ECO:0000256" key="1">
    <source>
        <dbReference type="ARBA" id="ARBA00022448"/>
    </source>
</evidence>
<dbReference type="SMART" id="SM00382">
    <property type="entry name" value="AAA"/>
    <property type="match status" value="1"/>
</dbReference>
<dbReference type="InterPro" id="IPR003593">
    <property type="entry name" value="AAA+_ATPase"/>
</dbReference>
<keyword evidence="1" id="KW-0813">Transport</keyword>
<dbReference type="PANTHER" id="PTHR42781:SF9">
    <property type="entry name" value="AMINO ACID ABC TRANSPORTER, ATP-BINDING PROTEIN-RELATED"/>
    <property type="match status" value="1"/>
</dbReference>
<dbReference type="GO" id="GO:0005524">
    <property type="term" value="F:ATP binding"/>
    <property type="evidence" value="ECO:0007669"/>
    <property type="project" value="UniProtKB-KW"/>
</dbReference>
<evidence type="ECO:0000256" key="2">
    <source>
        <dbReference type="ARBA" id="ARBA00022741"/>
    </source>
</evidence>
<dbReference type="InterPro" id="IPR017871">
    <property type="entry name" value="ABC_transporter-like_CS"/>
</dbReference>
<dbReference type="InterPro" id="IPR050093">
    <property type="entry name" value="ABC_SmlMolc_Importer"/>
</dbReference>
<keyword evidence="3 6" id="KW-0067">ATP-binding</keyword>
<comment type="caution">
    <text evidence="6">The sequence shown here is derived from an EMBL/GenBank/DDBJ whole genome shotgun (WGS) entry which is preliminary data.</text>
</comment>
<evidence type="ECO:0000259" key="5">
    <source>
        <dbReference type="PROSITE" id="PS50893"/>
    </source>
</evidence>
<feature type="region of interest" description="Disordered" evidence="4">
    <location>
        <begin position="1"/>
        <end position="21"/>
    </location>
</feature>
<dbReference type="Proteomes" id="UP001166293">
    <property type="component" value="Unassembled WGS sequence"/>
</dbReference>
<accession>A0ABS6N5Z4</accession>
<evidence type="ECO:0000313" key="6">
    <source>
        <dbReference type="EMBL" id="MBV2359441.1"/>
    </source>
</evidence>
<evidence type="ECO:0000256" key="3">
    <source>
        <dbReference type="ARBA" id="ARBA00022840"/>
    </source>
</evidence>
<organism evidence="6 7">
    <name type="scientific">Thalassococcus arenae</name>
    <dbReference type="NCBI Taxonomy" id="2851652"/>
    <lineage>
        <taxon>Bacteria</taxon>
        <taxon>Pseudomonadati</taxon>
        <taxon>Pseudomonadota</taxon>
        <taxon>Alphaproteobacteria</taxon>
        <taxon>Rhodobacterales</taxon>
        <taxon>Roseobacteraceae</taxon>
        <taxon>Thalassococcus</taxon>
    </lineage>
</organism>
<dbReference type="InterPro" id="IPR003439">
    <property type="entry name" value="ABC_transporter-like_ATP-bd"/>
</dbReference>
<reference evidence="6" key="1">
    <citation type="submission" date="2021-06" db="EMBL/GenBank/DDBJ databases">
        <title>Thalassococcus sp. CAU 1522 isolated from sea sand, Republic of Korea.</title>
        <authorList>
            <person name="Kim W."/>
        </authorList>
    </citation>
    <scope>NUCLEOTIDE SEQUENCE</scope>
    <source>
        <strain evidence="6">CAU 1522</strain>
    </source>
</reference>
<sequence length="486" mass="52467">MGNVTPERRPTGGSAHGRSLGRAVPGGLACRVVRPRIVGNRGAVAARVADGAGHRQRHRLSAGRAADRAPLSLAAWHHRRAERTDGPATRRRGPCGLCLAVALGTAGSAGAFVHADRDDHRAGHHHRAADRVHRAPVAARSVDRLPRPADLDERHPASEDHDAALGRAPGLADRRAGRIWPGHRRGWCDHDRRRQYRPCNAGADHGDRAGNRQGRIRFGAWSGLCPDRTGDFGQRGDPLAQPHRTGGTLVTDLFPLIVRGAGTSRRGKQLVGPVDLDLGAKGVTVVIGPNGAGKTTLLRLLHGAARLTSGRIDWACGLEEARHHQAFVFQQPVMLRRTVEANIAYPLRMRGASRAQAHDKARYWAGRVGLGHALERSATVLSGGEQQKLALARALIVEPRLVFLDEPCASLDGRATREIETILQDAKAAGTRLILSTHDMGQARRLADEVVFLLGGRVHERQTSPAFFDTPQTTEARAFLNGDIVE</sequence>
<name>A0ABS6N5Z4_9RHOB</name>
<feature type="compositionally biased region" description="Basic and acidic residues" evidence="4">
    <location>
        <begin position="141"/>
        <end position="164"/>
    </location>
</feature>
<evidence type="ECO:0000313" key="7">
    <source>
        <dbReference type="Proteomes" id="UP001166293"/>
    </source>
</evidence>
<dbReference type="EMBL" id="JAHRWL010000001">
    <property type="protein sequence ID" value="MBV2359441.1"/>
    <property type="molecule type" value="Genomic_DNA"/>
</dbReference>
<dbReference type="PANTHER" id="PTHR42781">
    <property type="entry name" value="SPERMIDINE/PUTRESCINE IMPORT ATP-BINDING PROTEIN POTA"/>
    <property type="match status" value="1"/>
</dbReference>
<dbReference type="Pfam" id="PF00005">
    <property type="entry name" value="ABC_tran"/>
    <property type="match status" value="1"/>
</dbReference>
<proteinExistence type="predicted"/>
<evidence type="ECO:0000256" key="4">
    <source>
        <dbReference type="SAM" id="MobiDB-lite"/>
    </source>
</evidence>
<feature type="region of interest" description="Disordered" evidence="4">
    <location>
        <begin position="140"/>
        <end position="170"/>
    </location>
</feature>
<dbReference type="PROSITE" id="PS50893">
    <property type="entry name" value="ABC_TRANSPORTER_2"/>
    <property type="match status" value="1"/>
</dbReference>
<feature type="domain" description="ABC transporter" evidence="5">
    <location>
        <begin position="248"/>
        <end position="480"/>
    </location>
</feature>
<feature type="compositionally biased region" description="Basic and acidic residues" evidence="4">
    <location>
        <begin position="1"/>
        <end position="10"/>
    </location>
</feature>
<keyword evidence="7" id="KW-1185">Reference proteome</keyword>